<dbReference type="Gene3D" id="2.30.38.10">
    <property type="entry name" value="Luciferase, Domain 3"/>
    <property type="match status" value="1"/>
</dbReference>
<evidence type="ECO:0000256" key="3">
    <source>
        <dbReference type="ARBA" id="ARBA00006432"/>
    </source>
</evidence>
<keyword evidence="11" id="KW-0455">Luminescence</keyword>
<dbReference type="InterPro" id="IPR000873">
    <property type="entry name" value="AMP-dep_synth/lig_dom"/>
</dbReference>
<dbReference type="Gene3D" id="3.40.50.980">
    <property type="match status" value="2"/>
</dbReference>
<dbReference type="SMR" id="B4G408"/>
<keyword evidence="6" id="KW-0067">ATP-binding</keyword>
<dbReference type="Gene3D" id="3.30.300.30">
    <property type="match status" value="1"/>
</dbReference>
<evidence type="ECO:0000313" key="16">
    <source>
        <dbReference type="EMBL" id="EDW24419.1"/>
    </source>
</evidence>
<evidence type="ECO:0000313" key="17">
    <source>
        <dbReference type="Proteomes" id="UP000008744"/>
    </source>
</evidence>
<accession>B4G408</accession>
<dbReference type="GO" id="GO:0005524">
    <property type="term" value="F:ATP binding"/>
    <property type="evidence" value="ECO:0007669"/>
    <property type="project" value="UniProtKB-KW"/>
</dbReference>
<comment type="subcellular location">
    <subcellularLocation>
        <location evidence="2">Peroxisome</location>
    </subcellularLocation>
</comment>
<dbReference type="FunFam" id="2.30.38.10:FF:000005">
    <property type="entry name" value="Luciferin 4-monooxygenase"/>
    <property type="match status" value="1"/>
</dbReference>
<dbReference type="InterPro" id="IPR045851">
    <property type="entry name" value="AMP-bd_C_sf"/>
</dbReference>
<evidence type="ECO:0000256" key="11">
    <source>
        <dbReference type="ARBA" id="ARBA00023223"/>
    </source>
</evidence>
<dbReference type="PROSITE" id="PS00455">
    <property type="entry name" value="AMP_BINDING"/>
    <property type="match status" value="1"/>
</dbReference>
<feature type="domain" description="AMP-binding enzyme C-terminal" evidence="15">
    <location>
        <begin position="451"/>
        <end position="527"/>
    </location>
</feature>
<dbReference type="GO" id="GO:0005777">
    <property type="term" value="C:peroxisome"/>
    <property type="evidence" value="ECO:0007669"/>
    <property type="project" value="UniProtKB-SubCell"/>
</dbReference>
<evidence type="ECO:0000256" key="10">
    <source>
        <dbReference type="ARBA" id="ARBA00023140"/>
    </source>
</evidence>
<organism evidence="17">
    <name type="scientific">Drosophila persimilis</name>
    <name type="common">Fruit fly</name>
    <dbReference type="NCBI Taxonomy" id="7234"/>
    <lineage>
        <taxon>Eukaryota</taxon>
        <taxon>Metazoa</taxon>
        <taxon>Ecdysozoa</taxon>
        <taxon>Arthropoda</taxon>
        <taxon>Hexapoda</taxon>
        <taxon>Insecta</taxon>
        <taxon>Pterygota</taxon>
        <taxon>Neoptera</taxon>
        <taxon>Endopterygota</taxon>
        <taxon>Diptera</taxon>
        <taxon>Brachycera</taxon>
        <taxon>Muscomorpha</taxon>
        <taxon>Ephydroidea</taxon>
        <taxon>Drosophilidae</taxon>
        <taxon>Drosophila</taxon>
        <taxon>Sophophora</taxon>
    </lineage>
</organism>
<evidence type="ECO:0000259" key="14">
    <source>
        <dbReference type="Pfam" id="PF00501"/>
    </source>
</evidence>
<evidence type="ECO:0000256" key="6">
    <source>
        <dbReference type="ARBA" id="ARBA00022840"/>
    </source>
</evidence>
<sequence>MTSTLLPGNIVYGGPITEREAQDYRSLGQFVLDKYKGFGDQTVLVDAVSGAEYTASFMHKSIVRLAHILQKLGVKQNDVIGLSAENSVNFALAMFAGFAVGATVAPLNVTYSDREVDHALNLSKPKIIFTSKLTVDRIAKVASKNKFVKGIISFSGSSKNFKNIYALNEMMDDDKYTTSPEFLSPAANKNEDVALIVCSSGTTGLPKGVQLTQMNLLATLDSQIQPTMIPMSEITLLTVIPWFHAFGCLTLITTACMGARLVYLPKFEENLFLSAIEKYRVMMAFMVPPLMVFLAKHPIVDKYDLSSLMVLLCGAAPLSRETEDQIKERIGVPFIRQGYGLSESTLSVLVQNDDFCKPGSVGVLKVGIYAKVIDPDTGKLLGANERGELCFKGDGIMKGYIGDSKSTQTAIKDGWLHTGDIGYYDDDFEFFIVDRIKELIKYKGFQVPPAEIEALLLTHEKIKDAAVIGKPDEAAGELPLAFVVKQANVQLTENDVIQFVNEHASPAKRLRGGVIFVDEIPKNPSGKILRRILRNMLKKPKSKL</sequence>
<evidence type="ECO:0000256" key="2">
    <source>
        <dbReference type="ARBA" id="ARBA00004275"/>
    </source>
</evidence>
<evidence type="ECO:0000256" key="1">
    <source>
        <dbReference type="ARBA" id="ARBA00001946"/>
    </source>
</evidence>
<dbReference type="EC" id="1.13.12.7" evidence="4"/>
<keyword evidence="10" id="KW-0576">Peroxisome</keyword>
<evidence type="ECO:0000256" key="9">
    <source>
        <dbReference type="ARBA" id="ARBA00023033"/>
    </source>
</evidence>
<evidence type="ECO:0000259" key="15">
    <source>
        <dbReference type="Pfam" id="PF13193"/>
    </source>
</evidence>
<keyword evidence="6" id="KW-0547">Nucleotide-binding</keyword>
<comment type="cofactor">
    <cofactor evidence="1">
        <name>Mg(2+)</name>
        <dbReference type="ChEBI" id="CHEBI:18420"/>
    </cofactor>
</comment>
<protein>
    <recommendedName>
        <fullName evidence="5">Luciferin 4-monooxygenase</fullName>
        <ecNumber evidence="4">1.13.12.7</ecNumber>
    </recommendedName>
</protein>
<dbReference type="InterPro" id="IPR025110">
    <property type="entry name" value="AMP-bd_C"/>
</dbReference>
<dbReference type="KEGG" id="dpe:6588345"/>
<dbReference type="InterPro" id="IPR020845">
    <property type="entry name" value="AMP-binding_CS"/>
</dbReference>
<keyword evidence="17" id="KW-1185">Reference proteome</keyword>
<evidence type="ECO:0000256" key="7">
    <source>
        <dbReference type="ARBA" id="ARBA00022842"/>
    </source>
</evidence>
<evidence type="ECO:0000256" key="13">
    <source>
        <dbReference type="ARBA" id="ARBA00048497"/>
    </source>
</evidence>
<keyword evidence="12" id="KW-0599">Photoprotein</keyword>
<dbReference type="HOGENOM" id="CLU_000022_59_2_1"/>
<name>B4G408_DROPE</name>
<dbReference type="GO" id="GO:0008218">
    <property type="term" value="P:bioluminescence"/>
    <property type="evidence" value="ECO:0007669"/>
    <property type="project" value="UniProtKB-KW"/>
</dbReference>
<proteinExistence type="inferred from homology"/>
<evidence type="ECO:0000256" key="8">
    <source>
        <dbReference type="ARBA" id="ARBA00023002"/>
    </source>
</evidence>
<dbReference type="Proteomes" id="UP000008744">
    <property type="component" value="Unassembled WGS sequence"/>
</dbReference>
<dbReference type="GO" id="GO:0004467">
    <property type="term" value="F:long-chain fatty acid-CoA ligase activity"/>
    <property type="evidence" value="ECO:0007669"/>
    <property type="project" value="EnsemblMetazoa"/>
</dbReference>
<keyword evidence="7" id="KW-0460">Magnesium</keyword>
<comment type="similarity">
    <text evidence="3">Belongs to the ATP-dependent AMP-binding enzyme family.</text>
</comment>
<dbReference type="GO" id="GO:0046949">
    <property type="term" value="P:fatty-acyl-CoA biosynthetic process"/>
    <property type="evidence" value="ECO:0007669"/>
    <property type="project" value="EnsemblMetazoa"/>
</dbReference>
<dbReference type="eggNOG" id="KOG1176">
    <property type="taxonomic scope" value="Eukaryota"/>
</dbReference>
<dbReference type="OMA" id="PNSSFWY"/>
<dbReference type="Pfam" id="PF13193">
    <property type="entry name" value="AMP-binding_C"/>
    <property type="match status" value="1"/>
</dbReference>
<dbReference type="Pfam" id="PF00501">
    <property type="entry name" value="AMP-binding"/>
    <property type="match status" value="1"/>
</dbReference>
<evidence type="ECO:0000256" key="5">
    <source>
        <dbReference type="ARBA" id="ARBA00019043"/>
    </source>
</evidence>
<feature type="domain" description="AMP-dependent synthetase/ligase" evidence="14">
    <location>
        <begin position="37"/>
        <end position="400"/>
    </location>
</feature>
<dbReference type="STRING" id="7234.B4G408"/>
<reference evidence="16 17" key="1">
    <citation type="journal article" date="2007" name="Nature">
        <title>Evolution of genes and genomes on the Drosophila phylogeny.</title>
        <authorList>
            <consortium name="Drosophila 12 Genomes Consortium"/>
            <person name="Clark A.G."/>
            <person name="Eisen M.B."/>
            <person name="Smith D.R."/>
            <person name="Bergman C.M."/>
            <person name="Oliver B."/>
            <person name="Markow T.A."/>
            <person name="Kaufman T.C."/>
            <person name="Kellis M."/>
            <person name="Gelbart W."/>
            <person name="Iyer V.N."/>
            <person name="Pollard D.A."/>
            <person name="Sackton T.B."/>
            <person name="Larracuente A.M."/>
            <person name="Singh N.D."/>
            <person name="Abad J.P."/>
            <person name="Abt D.N."/>
            <person name="Adryan B."/>
            <person name="Aguade M."/>
            <person name="Akashi H."/>
            <person name="Anderson W.W."/>
            <person name="Aquadro C.F."/>
            <person name="Ardell D.H."/>
            <person name="Arguello R."/>
            <person name="Artieri C.G."/>
            <person name="Barbash D.A."/>
            <person name="Barker D."/>
            <person name="Barsanti P."/>
            <person name="Batterham P."/>
            <person name="Batzoglou S."/>
            <person name="Begun D."/>
            <person name="Bhutkar A."/>
            <person name="Blanco E."/>
            <person name="Bosak S.A."/>
            <person name="Bradley R.K."/>
            <person name="Brand A.D."/>
            <person name="Brent M.R."/>
            <person name="Brooks A.N."/>
            <person name="Brown R.H."/>
            <person name="Butlin R.K."/>
            <person name="Caggese C."/>
            <person name="Calvi B.R."/>
            <person name="Bernardo de Carvalho A."/>
            <person name="Caspi A."/>
            <person name="Castrezana S."/>
            <person name="Celniker S.E."/>
            <person name="Chang J.L."/>
            <person name="Chapple C."/>
            <person name="Chatterji S."/>
            <person name="Chinwalla A."/>
            <person name="Civetta A."/>
            <person name="Clifton S.W."/>
            <person name="Comeron J.M."/>
            <person name="Costello J.C."/>
            <person name="Coyne J.A."/>
            <person name="Daub J."/>
            <person name="David R.G."/>
            <person name="Delcher A.L."/>
            <person name="Delehaunty K."/>
            <person name="Do C.B."/>
            <person name="Ebling H."/>
            <person name="Edwards K."/>
            <person name="Eickbush T."/>
            <person name="Evans J.D."/>
            <person name="Filipski A."/>
            <person name="Findeiss S."/>
            <person name="Freyhult E."/>
            <person name="Fulton L."/>
            <person name="Fulton R."/>
            <person name="Garcia A.C."/>
            <person name="Gardiner A."/>
            <person name="Garfield D.A."/>
            <person name="Garvin B.E."/>
            <person name="Gibson G."/>
            <person name="Gilbert D."/>
            <person name="Gnerre S."/>
            <person name="Godfrey J."/>
            <person name="Good R."/>
            <person name="Gotea V."/>
            <person name="Gravely B."/>
            <person name="Greenberg A.J."/>
            <person name="Griffiths-Jones S."/>
            <person name="Gross S."/>
            <person name="Guigo R."/>
            <person name="Gustafson E.A."/>
            <person name="Haerty W."/>
            <person name="Hahn M.W."/>
            <person name="Halligan D.L."/>
            <person name="Halpern A.L."/>
            <person name="Halter G.M."/>
            <person name="Han M.V."/>
            <person name="Heger A."/>
            <person name="Hillier L."/>
            <person name="Hinrichs A.S."/>
            <person name="Holmes I."/>
            <person name="Hoskins R.A."/>
            <person name="Hubisz M.J."/>
            <person name="Hultmark D."/>
            <person name="Huntley M.A."/>
            <person name="Jaffe D.B."/>
            <person name="Jagadeeshan S."/>
            <person name="Jeck W.R."/>
            <person name="Johnson J."/>
            <person name="Jones C.D."/>
            <person name="Jordan W.C."/>
            <person name="Karpen G.H."/>
            <person name="Kataoka E."/>
            <person name="Keightley P.D."/>
            <person name="Kheradpour P."/>
            <person name="Kirkness E.F."/>
            <person name="Koerich L.B."/>
            <person name="Kristiansen K."/>
            <person name="Kudrna D."/>
            <person name="Kulathinal R.J."/>
            <person name="Kumar S."/>
            <person name="Kwok R."/>
            <person name="Lander E."/>
            <person name="Langley C.H."/>
            <person name="Lapoint R."/>
            <person name="Lazzaro B.P."/>
            <person name="Lee S.J."/>
            <person name="Levesque L."/>
            <person name="Li R."/>
            <person name="Lin C.F."/>
            <person name="Lin M.F."/>
            <person name="Lindblad-Toh K."/>
            <person name="Llopart A."/>
            <person name="Long M."/>
            <person name="Low L."/>
            <person name="Lozovsky E."/>
            <person name="Lu J."/>
            <person name="Luo M."/>
            <person name="Machado C.A."/>
            <person name="Makalowski W."/>
            <person name="Marzo M."/>
            <person name="Matsuda M."/>
            <person name="Matzkin L."/>
            <person name="McAllister B."/>
            <person name="McBride C.S."/>
            <person name="McKernan B."/>
            <person name="McKernan K."/>
            <person name="Mendez-Lago M."/>
            <person name="Minx P."/>
            <person name="Mollenhauer M.U."/>
            <person name="Montooth K."/>
            <person name="Mount S.M."/>
            <person name="Mu X."/>
            <person name="Myers E."/>
            <person name="Negre B."/>
            <person name="Newfeld S."/>
            <person name="Nielsen R."/>
            <person name="Noor M.A."/>
            <person name="O'Grady P."/>
            <person name="Pachter L."/>
            <person name="Papaceit M."/>
            <person name="Parisi M.J."/>
            <person name="Parisi M."/>
            <person name="Parts L."/>
            <person name="Pedersen J.S."/>
            <person name="Pesole G."/>
            <person name="Phillippy A.M."/>
            <person name="Ponting C.P."/>
            <person name="Pop M."/>
            <person name="Porcelli D."/>
            <person name="Powell J.R."/>
            <person name="Prohaska S."/>
            <person name="Pruitt K."/>
            <person name="Puig M."/>
            <person name="Quesneville H."/>
            <person name="Ram K.R."/>
            <person name="Rand D."/>
            <person name="Rasmussen M.D."/>
            <person name="Reed L.K."/>
            <person name="Reenan R."/>
            <person name="Reily A."/>
            <person name="Remington K.A."/>
            <person name="Rieger T.T."/>
            <person name="Ritchie M.G."/>
            <person name="Robin C."/>
            <person name="Rogers Y.H."/>
            <person name="Rohde C."/>
            <person name="Rozas J."/>
            <person name="Rubenfield M.J."/>
            <person name="Ruiz A."/>
            <person name="Russo S."/>
            <person name="Salzberg S.L."/>
            <person name="Sanchez-Gracia A."/>
            <person name="Saranga D.J."/>
            <person name="Sato H."/>
            <person name="Schaeffer S.W."/>
            <person name="Schatz M.C."/>
            <person name="Schlenke T."/>
            <person name="Schwartz R."/>
            <person name="Segarra C."/>
            <person name="Singh R.S."/>
            <person name="Sirot L."/>
            <person name="Sirota M."/>
            <person name="Sisneros N.B."/>
            <person name="Smith C.D."/>
            <person name="Smith T.F."/>
            <person name="Spieth J."/>
            <person name="Stage D.E."/>
            <person name="Stark A."/>
            <person name="Stephan W."/>
            <person name="Strausberg R.L."/>
            <person name="Strempel S."/>
            <person name="Sturgill D."/>
            <person name="Sutton G."/>
            <person name="Sutton G.G."/>
            <person name="Tao W."/>
            <person name="Teichmann S."/>
            <person name="Tobari Y.N."/>
            <person name="Tomimura Y."/>
            <person name="Tsolas J.M."/>
            <person name="Valente V.L."/>
            <person name="Venter E."/>
            <person name="Venter J.C."/>
            <person name="Vicario S."/>
            <person name="Vieira F.G."/>
            <person name="Vilella A.J."/>
            <person name="Villasante A."/>
            <person name="Walenz B."/>
            <person name="Wang J."/>
            <person name="Wasserman M."/>
            <person name="Watts T."/>
            <person name="Wilson D."/>
            <person name="Wilson R.K."/>
            <person name="Wing R.A."/>
            <person name="Wolfner M.F."/>
            <person name="Wong A."/>
            <person name="Wong G.K."/>
            <person name="Wu C.I."/>
            <person name="Wu G."/>
            <person name="Yamamoto D."/>
            <person name="Yang H.P."/>
            <person name="Yang S.P."/>
            <person name="Yorke J.A."/>
            <person name="Yoshida K."/>
            <person name="Zdobnov E."/>
            <person name="Zhang P."/>
            <person name="Zhang Y."/>
            <person name="Zimin A.V."/>
            <person name="Baldwin J."/>
            <person name="Abdouelleil A."/>
            <person name="Abdulkadir J."/>
            <person name="Abebe A."/>
            <person name="Abera B."/>
            <person name="Abreu J."/>
            <person name="Acer S.C."/>
            <person name="Aftuck L."/>
            <person name="Alexander A."/>
            <person name="An P."/>
            <person name="Anderson E."/>
            <person name="Anderson S."/>
            <person name="Arachi H."/>
            <person name="Azer M."/>
            <person name="Bachantsang P."/>
            <person name="Barry A."/>
            <person name="Bayul T."/>
            <person name="Berlin A."/>
            <person name="Bessette D."/>
            <person name="Bloom T."/>
            <person name="Blye J."/>
            <person name="Boguslavskiy L."/>
            <person name="Bonnet C."/>
            <person name="Boukhgalter B."/>
            <person name="Bourzgui I."/>
            <person name="Brown A."/>
            <person name="Cahill P."/>
            <person name="Channer S."/>
            <person name="Cheshatsang Y."/>
            <person name="Chuda L."/>
            <person name="Citroen M."/>
            <person name="Collymore A."/>
            <person name="Cooke P."/>
            <person name="Costello M."/>
            <person name="D'Aco K."/>
            <person name="Daza R."/>
            <person name="De Haan G."/>
            <person name="DeGray S."/>
            <person name="DeMaso C."/>
            <person name="Dhargay N."/>
            <person name="Dooley K."/>
            <person name="Dooley E."/>
            <person name="Doricent M."/>
            <person name="Dorje P."/>
            <person name="Dorjee K."/>
            <person name="Dupes A."/>
            <person name="Elong R."/>
            <person name="Falk J."/>
            <person name="Farina A."/>
            <person name="Faro S."/>
            <person name="Ferguson D."/>
            <person name="Fisher S."/>
            <person name="Foley C.D."/>
            <person name="Franke A."/>
            <person name="Friedrich D."/>
            <person name="Gadbois L."/>
            <person name="Gearin G."/>
            <person name="Gearin C.R."/>
            <person name="Giannoukos G."/>
            <person name="Goode T."/>
            <person name="Graham J."/>
            <person name="Grandbois E."/>
            <person name="Grewal S."/>
            <person name="Gyaltsen K."/>
            <person name="Hafez N."/>
            <person name="Hagos B."/>
            <person name="Hall J."/>
            <person name="Henson C."/>
            <person name="Hollinger A."/>
            <person name="Honan T."/>
            <person name="Huard M.D."/>
            <person name="Hughes L."/>
            <person name="Hurhula B."/>
            <person name="Husby M.E."/>
            <person name="Kamat A."/>
            <person name="Kanga B."/>
            <person name="Kashin S."/>
            <person name="Khazanovich D."/>
            <person name="Kisner P."/>
            <person name="Lance K."/>
            <person name="Lara M."/>
            <person name="Lee W."/>
            <person name="Lennon N."/>
            <person name="Letendre F."/>
            <person name="LeVine R."/>
            <person name="Lipovsky A."/>
            <person name="Liu X."/>
            <person name="Liu J."/>
            <person name="Liu S."/>
            <person name="Lokyitsang T."/>
            <person name="Lokyitsang Y."/>
            <person name="Lubonja R."/>
            <person name="Lui A."/>
            <person name="MacDonald P."/>
            <person name="Magnisalis V."/>
            <person name="Maru K."/>
            <person name="Matthews C."/>
            <person name="McCusker W."/>
            <person name="McDonough S."/>
            <person name="Mehta T."/>
            <person name="Meldrim J."/>
            <person name="Meneus L."/>
            <person name="Mihai O."/>
            <person name="Mihalev A."/>
            <person name="Mihova T."/>
            <person name="Mittelman R."/>
            <person name="Mlenga V."/>
            <person name="Montmayeur A."/>
            <person name="Mulrain L."/>
            <person name="Navidi A."/>
            <person name="Naylor J."/>
            <person name="Negash T."/>
            <person name="Nguyen T."/>
            <person name="Nguyen N."/>
            <person name="Nicol R."/>
            <person name="Norbu C."/>
            <person name="Norbu N."/>
            <person name="Novod N."/>
            <person name="O'Neill B."/>
            <person name="Osman S."/>
            <person name="Markiewicz E."/>
            <person name="Oyono O.L."/>
            <person name="Patti C."/>
            <person name="Phunkhang P."/>
            <person name="Pierre F."/>
            <person name="Priest M."/>
            <person name="Raghuraman S."/>
            <person name="Rege F."/>
            <person name="Reyes R."/>
            <person name="Rise C."/>
            <person name="Rogov P."/>
            <person name="Ross K."/>
            <person name="Ryan E."/>
            <person name="Settipalli S."/>
            <person name="Shea T."/>
            <person name="Sherpa N."/>
            <person name="Shi L."/>
            <person name="Shih D."/>
            <person name="Sparrow T."/>
            <person name="Spaulding J."/>
            <person name="Stalker J."/>
            <person name="Stange-Thomann N."/>
            <person name="Stavropoulos S."/>
            <person name="Stone C."/>
            <person name="Strader C."/>
            <person name="Tesfaye S."/>
            <person name="Thomson T."/>
            <person name="Thoulutsang Y."/>
            <person name="Thoulutsang D."/>
            <person name="Topham K."/>
            <person name="Topping I."/>
            <person name="Tsamla T."/>
            <person name="Vassiliev H."/>
            <person name="Vo A."/>
            <person name="Wangchuk T."/>
            <person name="Wangdi T."/>
            <person name="Weiand M."/>
            <person name="Wilkinson J."/>
            <person name="Wilson A."/>
            <person name="Yadav S."/>
            <person name="Young G."/>
            <person name="Yu Q."/>
            <person name="Zembek L."/>
            <person name="Zhong D."/>
            <person name="Zimmer A."/>
            <person name="Zwirko Z."/>
            <person name="Jaffe D.B."/>
            <person name="Alvarez P."/>
            <person name="Brockman W."/>
            <person name="Butler J."/>
            <person name="Chin C."/>
            <person name="Gnerre S."/>
            <person name="Grabherr M."/>
            <person name="Kleber M."/>
            <person name="Mauceli E."/>
            <person name="MacCallum I."/>
        </authorList>
    </citation>
    <scope>NUCLEOTIDE SEQUENCE [LARGE SCALE GENOMIC DNA]</scope>
    <source>
        <strain evidence="17">MSH-3 / Tucson 14011-0111.49</strain>
    </source>
</reference>
<dbReference type="EMBL" id="CH479179">
    <property type="protein sequence ID" value="EDW24419.1"/>
    <property type="molecule type" value="Genomic_DNA"/>
</dbReference>
<comment type="catalytic activity">
    <reaction evidence="13">
        <text>firefly D-luciferin + ATP + O2 = firefly oxyluciferin + hnu + AMP + CO2 + diphosphate</text>
        <dbReference type="Rhea" id="RHEA:10732"/>
        <dbReference type="ChEBI" id="CHEBI:15379"/>
        <dbReference type="ChEBI" id="CHEBI:16526"/>
        <dbReference type="ChEBI" id="CHEBI:16792"/>
        <dbReference type="ChEBI" id="CHEBI:30212"/>
        <dbReference type="ChEBI" id="CHEBI:30616"/>
        <dbReference type="ChEBI" id="CHEBI:33019"/>
        <dbReference type="ChEBI" id="CHEBI:58038"/>
        <dbReference type="ChEBI" id="CHEBI:456215"/>
        <dbReference type="EC" id="1.13.12.7"/>
    </reaction>
</comment>
<keyword evidence="8" id="KW-0560">Oxidoreductase</keyword>
<dbReference type="OrthoDB" id="10253869at2759"/>
<dbReference type="PhylomeDB" id="B4G408"/>
<dbReference type="PANTHER" id="PTHR24096">
    <property type="entry name" value="LONG-CHAIN-FATTY-ACID--COA LIGASE"/>
    <property type="match status" value="1"/>
</dbReference>
<evidence type="ECO:0000256" key="12">
    <source>
        <dbReference type="ARBA" id="ARBA00023262"/>
    </source>
</evidence>
<dbReference type="AlphaFoldDB" id="B4G408"/>
<dbReference type="GO" id="GO:0004497">
    <property type="term" value="F:monooxygenase activity"/>
    <property type="evidence" value="ECO:0007669"/>
    <property type="project" value="UniProtKB-KW"/>
</dbReference>
<evidence type="ECO:0000256" key="4">
    <source>
        <dbReference type="ARBA" id="ARBA00012532"/>
    </source>
</evidence>
<dbReference type="FunFam" id="3.40.50.980:FF:000009">
    <property type="entry name" value="Blast:Luciferin 4-monooxygenase"/>
    <property type="match status" value="1"/>
</dbReference>
<dbReference type="SUPFAM" id="SSF56801">
    <property type="entry name" value="Acetyl-CoA synthetase-like"/>
    <property type="match status" value="1"/>
</dbReference>
<dbReference type="PANTHER" id="PTHR24096:SF423">
    <property type="entry name" value="GM05240P"/>
    <property type="match status" value="1"/>
</dbReference>
<keyword evidence="9" id="KW-0503">Monooxygenase</keyword>
<gene>
    <name evidence="16" type="primary">Dper\GL23410</name>
    <name evidence="16" type="ORF">Dper_GL23410</name>
</gene>
<dbReference type="FunFam" id="3.30.300.30:FF:000007">
    <property type="entry name" value="4-coumarate--CoA ligase 2"/>
    <property type="match status" value="1"/>
</dbReference>